<dbReference type="RefSeq" id="WP_226384967.1">
    <property type="nucleotide sequence ID" value="NZ_JADCKA010000003.1"/>
</dbReference>
<evidence type="ECO:0000313" key="1">
    <source>
        <dbReference type="EMBL" id="MBE5035301.1"/>
    </source>
</evidence>
<protein>
    <recommendedName>
        <fullName evidence="3">HNH nuclease domain-containing protein</fullName>
    </recommendedName>
</protein>
<sequence length="100" mass="11931">MSELRHQKTGSILQDKKECYVTGVTKYLHKHHIFGGANRDISERKGFYIYLTPHWHNMGDQGIHFNKEFDLKVKRECQAKYEETHSREEFMALIGRNYLD</sequence>
<evidence type="ECO:0008006" key="3">
    <source>
        <dbReference type="Google" id="ProtNLM"/>
    </source>
</evidence>
<keyword evidence="2" id="KW-1185">Reference proteome</keyword>
<gene>
    <name evidence="1" type="ORF">INF20_03280</name>
</gene>
<proteinExistence type="predicted"/>
<comment type="caution">
    <text evidence="1">The sequence shown here is derived from an EMBL/GenBank/DDBJ whole genome shotgun (WGS) entry which is preliminary data.</text>
</comment>
<dbReference type="EMBL" id="JADCKA010000003">
    <property type="protein sequence ID" value="MBE5035301.1"/>
    <property type="molecule type" value="Genomic_DNA"/>
</dbReference>
<organism evidence="1 2">
    <name type="scientific">Gallibacter intestinalis</name>
    <dbReference type="NCBI Taxonomy" id="2779356"/>
    <lineage>
        <taxon>Bacteria</taxon>
        <taxon>Bacillati</taxon>
        <taxon>Bacillota</taxon>
        <taxon>Clostridia</taxon>
        <taxon>Eubacteriales</taxon>
        <taxon>Eubacteriaceae</taxon>
        <taxon>Gallibacter</taxon>
    </lineage>
</organism>
<accession>A0ABR9QWP1</accession>
<dbReference type="Proteomes" id="UP001516588">
    <property type="component" value="Unassembled WGS sequence"/>
</dbReference>
<evidence type="ECO:0000313" key="2">
    <source>
        <dbReference type="Proteomes" id="UP001516588"/>
    </source>
</evidence>
<name>A0ABR9QWP1_9FIRM</name>
<reference evidence="1 2" key="1">
    <citation type="submission" date="2020-10" db="EMBL/GenBank/DDBJ databases">
        <title>ChiBAC.</title>
        <authorList>
            <person name="Zenner C."/>
            <person name="Hitch T.C.A."/>
            <person name="Clavel T."/>
        </authorList>
    </citation>
    <scope>NUCLEOTIDE SEQUENCE [LARGE SCALE GENOMIC DNA]</scope>
    <source>
        <strain evidence="1 2">DSM 108706</strain>
    </source>
</reference>